<dbReference type="Gene3D" id="3.80.10.10">
    <property type="entry name" value="Ribonuclease Inhibitor"/>
    <property type="match status" value="3"/>
</dbReference>
<keyword evidence="1" id="KW-0433">Leucine-rich repeat</keyword>
<dbReference type="PANTHER" id="PTHR45712:SF22">
    <property type="entry name" value="INSULIN-LIKE GROWTH FACTOR-BINDING PROTEIN COMPLEX ACID LABILE SUBUNIT"/>
    <property type="match status" value="1"/>
</dbReference>
<dbReference type="InterPro" id="IPR050333">
    <property type="entry name" value="SLRP"/>
</dbReference>
<sequence length="483" mass="53309">MTCLLRLYILVIACILGVSSNETASAIEGCEYYISSIYCEGANWQTLPKLLASEDADWMFLSLRYNFLTTIESGSLPSGLTGIDFRNNPLLTIDPTAFNESSNSIHQLFFSDAKFTQIPAALAELNALTDLSIEDTYIYTWDDNTMKHIGLTLVTLKLDNVSLSSWPEWLQYFPHLQTLEMTCQFPSIPDNAFDGQADMLMTLTLINGNLTETPYAFSNISFLSTLVLDNNNISRLNSLPNSGSLSSFSITNNRLSNATHLSGVLRSVANSLFYLHLEGNQLSSFPDLSFMKKLLKVYLSYNSISDTSSGSIPTSVSYLEAENNTIRSLAGFLSQAANLEYLKLMGNLIANFTGDEIPSKVSYLDLSKNLITELNETSFPTKNSLGLIFLDYNPISVISPFAFTNLTKLISLSLKGTQLARLPLALGSVTKLLSLDMSESSNLVCTCEEKQVRSWYLSRPLTFYGVCGPLSISNFLNVLSQGC</sequence>
<comment type="caution">
    <text evidence="4">The sequence shown here is derived from an EMBL/GenBank/DDBJ whole genome shotgun (WGS) entry which is preliminary data.</text>
</comment>
<evidence type="ECO:0000313" key="5">
    <source>
        <dbReference type="Proteomes" id="UP000678393"/>
    </source>
</evidence>
<dbReference type="OrthoDB" id="10008953at2759"/>
<dbReference type="Pfam" id="PF13855">
    <property type="entry name" value="LRR_8"/>
    <property type="match status" value="1"/>
</dbReference>
<evidence type="ECO:0000256" key="2">
    <source>
        <dbReference type="ARBA" id="ARBA00022737"/>
    </source>
</evidence>
<dbReference type="EMBL" id="CAJHNH020006057">
    <property type="protein sequence ID" value="CAG5133274.1"/>
    <property type="molecule type" value="Genomic_DNA"/>
</dbReference>
<dbReference type="InterPro" id="IPR032675">
    <property type="entry name" value="LRR_dom_sf"/>
</dbReference>
<name>A0A8S3ZWN4_9EUPU</name>
<evidence type="ECO:0000313" key="4">
    <source>
        <dbReference type="EMBL" id="CAG5133274.1"/>
    </source>
</evidence>
<keyword evidence="2" id="KW-0677">Repeat</keyword>
<dbReference type="Proteomes" id="UP000678393">
    <property type="component" value="Unassembled WGS sequence"/>
</dbReference>
<dbReference type="PANTHER" id="PTHR45712">
    <property type="entry name" value="AGAP008170-PA"/>
    <property type="match status" value="1"/>
</dbReference>
<protein>
    <submittedName>
        <fullName evidence="4">Uncharacterized protein</fullName>
    </submittedName>
</protein>
<evidence type="ECO:0000256" key="1">
    <source>
        <dbReference type="ARBA" id="ARBA00022614"/>
    </source>
</evidence>
<keyword evidence="5" id="KW-1185">Reference proteome</keyword>
<keyword evidence="3" id="KW-0732">Signal</keyword>
<dbReference type="AlphaFoldDB" id="A0A8S3ZWN4"/>
<organism evidence="4 5">
    <name type="scientific">Candidula unifasciata</name>
    <dbReference type="NCBI Taxonomy" id="100452"/>
    <lineage>
        <taxon>Eukaryota</taxon>
        <taxon>Metazoa</taxon>
        <taxon>Spiralia</taxon>
        <taxon>Lophotrochozoa</taxon>
        <taxon>Mollusca</taxon>
        <taxon>Gastropoda</taxon>
        <taxon>Heterobranchia</taxon>
        <taxon>Euthyneura</taxon>
        <taxon>Panpulmonata</taxon>
        <taxon>Eupulmonata</taxon>
        <taxon>Stylommatophora</taxon>
        <taxon>Helicina</taxon>
        <taxon>Helicoidea</taxon>
        <taxon>Geomitridae</taxon>
        <taxon>Candidula</taxon>
    </lineage>
</organism>
<proteinExistence type="predicted"/>
<evidence type="ECO:0000256" key="3">
    <source>
        <dbReference type="SAM" id="SignalP"/>
    </source>
</evidence>
<dbReference type="SUPFAM" id="SSF52075">
    <property type="entry name" value="Outer arm dynein light chain 1"/>
    <property type="match status" value="1"/>
</dbReference>
<dbReference type="PROSITE" id="PS51450">
    <property type="entry name" value="LRR"/>
    <property type="match status" value="2"/>
</dbReference>
<feature type="chain" id="PRO_5035875506" evidence="3">
    <location>
        <begin position="21"/>
        <end position="483"/>
    </location>
</feature>
<dbReference type="InterPro" id="IPR001611">
    <property type="entry name" value="Leu-rich_rpt"/>
</dbReference>
<reference evidence="4" key="1">
    <citation type="submission" date="2021-04" db="EMBL/GenBank/DDBJ databases">
        <authorList>
            <consortium name="Molecular Ecology Group"/>
        </authorList>
    </citation>
    <scope>NUCLEOTIDE SEQUENCE</scope>
</reference>
<accession>A0A8S3ZWN4</accession>
<feature type="signal peptide" evidence="3">
    <location>
        <begin position="1"/>
        <end position="20"/>
    </location>
</feature>
<gene>
    <name evidence="4" type="ORF">CUNI_LOCUS18832</name>
</gene>
<dbReference type="SUPFAM" id="SSF52058">
    <property type="entry name" value="L domain-like"/>
    <property type="match status" value="1"/>
</dbReference>